<comment type="caution">
    <text evidence="1">The sequence shown here is derived from an EMBL/GenBank/DDBJ whole genome shotgun (WGS) entry which is preliminary data.</text>
</comment>
<dbReference type="Proteomes" id="UP000886501">
    <property type="component" value="Unassembled WGS sequence"/>
</dbReference>
<name>A0ACB6ZKP4_THEGA</name>
<reference evidence="1" key="1">
    <citation type="submission" date="2019-10" db="EMBL/GenBank/DDBJ databases">
        <authorList>
            <consortium name="DOE Joint Genome Institute"/>
            <person name="Kuo A."/>
            <person name="Miyauchi S."/>
            <person name="Kiss E."/>
            <person name="Drula E."/>
            <person name="Kohler A."/>
            <person name="Sanchez-Garcia M."/>
            <person name="Andreopoulos B."/>
            <person name="Barry K.W."/>
            <person name="Bonito G."/>
            <person name="Buee M."/>
            <person name="Carver A."/>
            <person name="Chen C."/>
            <person name="Cichocki N."/>
            <person name="Clum A."/>
            <person name="Culley D."/>
            <person name="Crous P.W."/>
            <person name="Fauchery L."/>
            <person name="Girlanda M."/>
            <person name="Hayes R."/>
            <person name="Keri Z."/>
            <person name="Labutti K."/>
            <person name="Lipzen A."/>
            <person name="Lombard V."/>
            <person name="Magnuson J."/>
            <person name="Maillard F."/>
            <person name="Morin E."/>
            <person name="Murat C."/>
            <person name="Nolan M."/>
            <person name="Ohm R."/>
            <person name="Pangilinan J."/>
            <person name="Pereira M."/>
            <person name="Perotto S."/>
            <person name="Peter M."/>
            <person name="Riley R."/>
            <person name="Sitrit Y."/>
            <person name="Stielow B."/>
            <person name="Szollosi G."/>
            <person name="Zifcakova L."/>
            <person name="Stursova M."/>
            <person name="Spatafora J.W."/>
            <person name="Tedersoo L."/>
            <person name="Vaario L.-M."/>
            <person name="Yamada A."/>
            <person name="Yan M."/>
            <person name="Wang P."/>
            <person name="Xu J."/>
            <person name="Bruns T."/>
            <person name="Baldrian P."/>
            <person name="Vilgalys R."/>
            <person name="Henrissat B."/>
            <person name="Grigoriev I.V."/>
            <person name="Hibbett D."/>
            <person name="Nagy L.G."/>
            <person name="Martin F.M."/>
        </authorList>
    </citation>
    <scope>NUCLEOTIDE SEQUENCE</scope>
    <source>
        <strain evidence="1">P2</strain>
    </source>
</reference>
<accession>A0ACB6ZKP4</accession>
<organism evidence="1 2">
    <name type="scientific">Thelephora ganbajun</name>
    <name type="common">Ganba fungus</name>
    <dbReference type="NCBI Taxonomy" id="370292"/>
    <lineage>
        <taxon>Eukaryota</taxon>
        <taxon>Fungi</taxon>
        <taxon>Dikarya</taxon>
        <taxon>Basidiomycota</taxon>
        <taxon>Agaricomycotina</taxon>
        <taxon>Agaricomycetes</taxon>
        <taxon>Thelephorales</taxon>
        <taxon>Thelephoraceae</taxon>
        <taxon>Thelephora</taxon>
    </lineage>
</organism>
<protein>
    <submittedName>
        <fullName evidence="1">NAD(P)-binding protein</fullName>
    </submittedName>
</protein>
<gene>
    <name evidence="1" type="ORF">BDM02DRAFT_1513093</name>
</gene>
<reference evidence="1" key="2">
    <citation type="journal article" date="2020" name="Nat. Commun.">
        <title>Large-scale genome sequencing of mycorrhizal fungi provides insights into the early evolution of symbiotic traits.</title>
        <authorList>
            <person name="Miyauchi S."/>
            <person name="Kiss E."/>
            <person name="Kuo A."/>
            <person name="Drula E."/>
            <person name="Kohler A."/>
            <person name="Sanchez-Garcia M."/>
            <person name="Morin E."/>
            <person name="Andreopoulos B."/>
            <person name="Barry K.W."/>
            <person name="Bonito G."/>
            <person name="Buee M."/>
            <person name="Carver A."/>
            <person name="Chen C."/>
            <person name="Cichocki N."/>
            <person name="Clum A."/>
            <person name="Culley D."/>
            <person name="Crous P.W."/>
            <person name="Fauchery L."/>
            <person name="Girlanda M."/>
            <person name="Hayes R.D."/>
            <person name="Keri Z."/>
            <person name="LaButti K."/>
            <person name="Lipzen A."/>
            <person name="Lombard V."/>
            <person name="Magnuson J."/>
            <person name="Maillard F."/>
            <person name="Murat C."/>
            <person name="Nolan M."/>
            <person name="Ohm R.A."/>
            <person name="Pangilinan J."/>
            <person name="Pereira M.F."/>
            <person name="Perotto S."/>
            <person name="Peter M."/>
            <person name="Pfister S."/>
            <person name="Riley R."/>
            <person name="Sitrit Y."/>
            <person name="Stielow J.B."/>
            <person name="Szollosi G."/>
            <person name="Zifcakova L."/>
            <person name="Stursova M."/>
            <person name="Spatafora J.W."/>
            <person name="Tedersoo L."/>
            <person name="Vaario L.M."/>
            <person name="Yamada A."/>
            <person name="Yan M."/>
            <person name="Wang P."/>
            <person name="Xu J."/>
            <person name="Bruns T."/>
            <person name="Baldrian P."/>
            <person name="Vilgalys R."/>
            <person name="Dunand C."/>
            <person name="Henrissat B."/>
            <person name="Grigoriev I.V."/>
            <person name="Hibbett D."/>
            <person name="Nagy L.G."/>
            <person name="Martin F.M."/>
        </authorList>
    </citation>
    <scope>NUCLEOTIDE SEQUENCE</scope>
    <source>
        <strain evidence="1">P2</strain>
    </source>
</reference>
<evidence type="ECO:0000313" key="1">
    <source>
        <dbReference type="EMBL" id="KAF9650114.1"/>
    </source>
</evidence>
<proteinExistence type="predicted"/>
<evidence type="ECO:0000313" key="2">
    <source>
        <dbReference type="Proteomes" id="UP000886501"/>
    </source>
</evidence>
<sequence>MSSSLVLVTGISGYTGAHVASRLLKEGYRVRGLVRPHKVSAVQERYAVYGDRVEIGPVDDLIKGDLTDALRGVDSVIHLASPLPGTSDARGTLDATKGGCLNIVRQAEKAGIKQIVVISSVAALAMLIPGTTIKAPLTSNDWFEITEEIAVTWPDPIAVYAASKAIAEKALWEYAKEHPELNIITLCPTLFVGPFAPEQIIKPGGTSAISTAVSTYNFINPNVTLPTESLGYVDVRDAAAALVAATRVKGQHRLPFSGEFFDHTEAFPYIASVRPELKDRLAKATSTGQTKPTIDAAPALKVLGMPGLTPWRESVLDAVDAIVQLEKEWIAAGVDVEEKLAKNQWLDFQIATGTYKIAHE</sequence>
<dbReference type="EMBL" id="MU117988">
    <property type="protein sequence ID" value="KAF9650114.1"/>
    <property type="molecule type" value="Genomic_DNA"/>
</dbReference>
<keyword evidence="2" id="KW-1185">Reference proteome</keyword>